<protein>
    <recommendedName>
        <fullName evidence="3">Tetratricopeptide repeat protein</fullName>
    </recommendedName>
</protein>
<accession>A0A254PV44</accession>
<name>A0A254PV44_9BURK</name>
<proteinExistence type="predicted"/>
<organism evidence="1 2">
    <name type="scientific">Polynucleobacter campilacus</name>
    <dbReference type="NCBI Taxonomy" id="1743163"/>
    <lineage>
        <taxon>Bacteria</taxon>
        <taxon>Pseudomonadati</taxon>
        <taxon>Pseudomonadota</taxon>
        <taxon>Betaproteobacteria</taxon>
        <taxon>Burkholderiales</taxon>
        <taxon>Burkholderiaceae</taxon>
        <taxon>Polynucleobacter</taxon>
    </lineage>
</organism>
<dbReference type="RefSeq" id="WP_088524963.1">
    <property type="nucleotide sequence ID" value="NZ_NGUP01000002.1"/>
</dbReference>
<gene>
    <name evidence="1" type="ORF">CBI31_03005</name>
</gene>
<evidence type="ECO:0000313" key="1">
    <source>
        <dbReference type="EMBL" id="OWS70419.1"/>
    </source>
</evidence>
<evidence type="ECO:0008006" key="3">
    <source>
        <dbReference type="Google" id="ProtNLM"/>
    </source>
</evidence>
<evidence type="ECO:0000313" key="2">
    <source>
        <dbReference type="Proteomes" id="UP000197528"/>
    </source>
</evidence>
<reference evidence="1 2" key="1">
    <citation type="submission" date="2017-05" db="EMBL/GenBank/DDBJ databases">
        <title>Genome of Polynucleobacter sp. MWH-Feld-100.</title>
        <authorList>
            <person name="Hahn M.W."/>
        </authorList>
    </citation>
    <scope>NUCLEOTIDE SEQUENCE [LARGE SCALE GENOMIC DNA]</scope>
    <source>
        <strain evidence="1 2">MWH-Feld-100</strain>
    </source>
</reference>
<dbReference type="EMBL" id="NGUP01000002">
    <property type="protein sequence ID" value="OWS70419.1"/>
    <property type="molecule type" value="Genomic_DNA"/>
</dbReference>
<dbReference type="InterPro" id="IPR011990">
    <property type="entry name" value="TPR-like_helical_dom_sf"/>
</dbReference>
<dbReference type="Gene3D" id="1.25.40.10">
    <property type="entry name" value="Tetratricopeptide repeat domain"/>
    <property type="match status" value="1"/>
</dbReference>
<dbReference type="AlphaFoldDB" id="A0A254PV44"/>
<dbReference type="OrthoDB" id="9113268at2"/>
<sequence>MNTTFQQAFTLHQQSEVEQAKLLYEDILQNDPNHFDALHKLGVAVTDEDPSRAVQCTWATCAN</sequence>
<dbReference type="Proteomes" id="UP000197528">
    <property type="component" value="Unassembled WGS sequence"/>
</dbReference>
<comment type="caution">
    <text evidence="1">The sequence shown here is derived from an EMBL/GenBank/DDBJ whole genome shotgun (WGS) entry which is preliminary data.</text>
</comment>
<keyword evidence="2" id="KW-1185">Reference proteome</keyword>
<dbReference type="SUPFAM" id="SSF48452">
    <property type="entry name" value="TPR-like"/>
    <property type="match status" value="1"/>
</dbReference>